<name>A0A6J4R9S4_9ACTN</name>
<accession>A0A6J4R9S4</accession>
<protein>
    <submittedName>
        <fullName evidence="1">Uncharacterized protein</fullName>
    </submittedName>
</protein>
<evidence type="ECO:0000313" key="1">
    <source>
        <dbReference type="EMBL" id="CAA9468206.1"/>
    </source>
</evidence>
<gene>
    <name evidence="1" type="ORF">AVDCRST_MAG25-1769</name>
</gene>
<proteinExistence type="predicted"/>
<organism evidence="1">
    <name type="scientific">uncultured Rubrobacteraceae bacterium</name>
    <dbReference type="NCBI Taxonomy" id="349277"/>
    <lineage>
        <taxon>Bacteria</taxon>
        <taxon>Bacillati</taxon>
        <taxon>Actinomycetota</taxon>
        <taxon>Rubrobacteria</taxon>
        <taxon>Rubrobacterales</taxon>
        <taxon>Rubrobacteraceae</taxon>
        <taxon>environmental samples</taxon>
    </lineage>
</organism>
<sequence length="119" mass="12821">MRGCLTKLVIPPVLLGLFSYVVLPGLVEDQIARRLQEPIEVSASFPPEMLLGRIDRVRVSSDRMSLRGVAFYGARADIGGVNVSLPSLLEGSFRIEARSRSLGASAPPVQTEQSRACPG</sequence>
<reference evidence="1" key="1">
    <citation type="submission" date="2020-02" db="EMBL/GenBank/DDBJ databases">
        <authorList>
            <person name="Meier V. D."/>
        </authorList>
    </citation>
    <scope>NUCLEOTIDE SEQUENCE</scope>
    <source>
        <strain evidence="1">AVDCRST_MAG25</strain>
    </source>
</reference>
<dbReference type="EMBL" id="CADCVI010000106">
    <property type="protein sequence ID" value="CAA9468206.1"/>
    <property type="molecule type" value="Genomic_DNA"/>
</dbReference>
<dbReference type="AlphaFoldDB" id="A0A6J4R9S4"/>